<evidence type="ECO:0008006" key="3">
    <source>
        <dbReference type="Google" id="ProtNLM"/>
    </source>
</evidence>
<organism evidence="1 2">
    <name type="scientific">Blautia producta</name>
    <dbReference type="NCBI Taxonomy" id="33035"/>
    <lineage>
        <taxon>Bacteria</taxon>
        <taxon>Bacillati</taxon>
        <taxon>Bacillota</taxon>
        <taxon>Clostridia</taxon>
        <taxon>Lachnospirales</taxon>
        <taxon>Lachnospiraceae</taxon>
        <taxon>Blautia</taxon>
    </lineage>
</organism>
<dbReference type="InterPro" id="IPR006059">
    <property type="entry name" value="SBP"/>
</dbReference>
<evidence type="ECO:0000313" key="2">
    <source>
        <dbReference type="Proteomes" id="UP000289794"/>
    </source>
</evidence>
<evidence type="ECO:0000313" key="1">
    <source>
        <dbReference type="EMBL" id="QBE96161.1"/>
    </source>
</evidence>
<dbReference type="PANTHER" id="PTHR43649">
    <property type="entry name" value="ARABINOSE-BINDING PROTEIN-RELATED"/>
    <property type="match status" value="1"/>
</dbReference>
<dbReference type="Proteomes" id="UP000289794">
    <property type="component" value="Chromosome"/>
</dbReference>
<accession>A0A4P6LUR6</accession>
<dbReference type="PROSITE" id="PS51257">
    <property type="entry name" value="PROKAR_LIPOPROTEIN"/>
    <property type="match status" value="1"/>
</dbReference>
<sequence>MAGSDKDRGKKQAETGWKRRLLLAGAAVLVLTGCGAGGKNALAEENGANDVVLTAFVQQAVTTDSGIWEGWAARKLYEDTNIKMEFYPTGTGVEQKLKQYMASGNLPDIIGFKDLDQAQMAMDAGLLLPLDMYEKFLPSVFKTEYYEKAVAYSREYNSGGTGHMYIMPTSIGPVSDNAYNWMPMLQWDTYKKAGKPQVKTLEDYLDVVEKMVEIKPYTQNGEKVYGFSLFTDWDKYSILEIAALSYFYGIDTEYISPLMETNVLTKTTSSILDEDSFYKRALHFYYEANKRGLLDPDSMTQSYSNLEKKFSQGRIMFSWFSWLTGTYNDVPSGHVNNKYIPDGYVNIPADDMKIYEAPDQSIGRNWYFAVSNTCREPKKACEFLNWFYDPEVEKYLYNGPEGCLWNYDKEKTPKVTEEGWEIINNKSEDRMPLENGGSFADGIEPFNALGLQASTVMEDGYTISYRYWPDSGKNNETLVQREVNEFLGSDTIGAYLEKNDMIAKSTMAVNMIPTASDEMKTKVSAIGEVVRDLSWKMVYAQDEQEFTELWESMRAQAGQLGMEQVETYYRNAWEAAVKKVEDYE</sequence>
<dbReference type="KEGG" id="bpro:PMF13cell1_01699"/>
<dbReference type="Gene3D" id="3.40.190.10">
    <property type="entry name" value="Periplasmic binding protein-like II"/>
    <property type="match status" value="2"/>
</dbReference>
<proteinExistence type="predicted"/>
<protein>
    <recommendedName>
        <fullName evidence="3">Extracellular solute-binding protein</fullName>
    </recommendedName>
</protein>
<gene>
    <name evidence="1" type="ORF">PMF13cell1_01699</name>
</gene>
<dbReference type="SUPFAM" id="SSF53850">
    <property type="entry name" value="Periplasmic binding protein-like II"/>
    <property type="match status" value="1"/>
</dbReference>
<dbReference type="Pfam" id="PF01547">
    <property type="entry name" value="SBP_bac_1"/>
    <property type="match status" value="1"/>
</dbReference>
<dbReference type="AlphaFoldDB" id="A0A4P6LUR6"/>
<dbReference type="RefSeq" id="WP_165392410.1">
    <property type="nucleotide sequence ID" value="NZ_CP035945.1"/>
</dbReference>
<reference evidence="1 2" key="1">
    <citation type="submission" date="2019-01" db="EMBL/GenBank/DDBJ databases">
        <title>PMF-metabolizing Aryl O-demethylase.</title>
        <authorList>
            <person name="Kim M."/>
        </authorList>
    </citation>
    <scope>NUCLEOTIDE SEQUENCE [LARGE SCALE GENOMIC DNA]</scope>
    <source>
        <strain evidence="1 2">PMF1</strain>
    </source>
</reference>
<dbReference type="EMBL" id="CP035945">
    <property type="protein sequence ID" value="QBE96161.1"/>
    <property type="molecule type" value="Genomic_DNA"/>
</dbReference>
<dbReference type="PANTHER" id="PTHR43649:SF12">
    <property type="entry name" value="DIACETYLCHITOBIOSE BINDING PROTEIN DASA"/>
    <property type="match status" value="1"/>
</dbReference>
<dbReference type="InterPro" id="IPR050490">
    <property type="entry name" value="Bact_solute-bd_prot1"/>
</dbReference>
<name>A0A4P6LUR6_9FIRM</name>